<organism evidence="2 3">
    <name type="scientific">Mugilogobius chulae</name>
    <name type="common">yellowstripe goby</name>
    <dbReference type="NCBI Taxonomy" id="88201"/>
    <lineage>
        <taxon>Eukaryota</taxon>
        <taxon>Metazoa</taxon>
        <taxon>Chordata</taxon>
        <taxon>Craniata</taxon>
        <taxon>Vertebrata</taxon>
        <taxon>Euteleostomi</taxon>
        <taxon>Actinopterygii</taxon>
        <taxon>Neopterygii</taxon>
        <taxon>Teleostei</taxon>
        <taxon>Neoteleostei</taxon>
        <taxon>Acanthomorphata</taxon>
        <taxon>Gobiaria</taxon>
        <taxon>Gobiiformes</taxon>
        <taxon>Gobioidei</taxon>
        <taxon>Gobiidae</taxon>
        <taxon>Gobionellinae</taxon>
        <taxon>Mugilogobius</taxon>
    </lineage>
</organism>
<sequence length="1038" mass="116513">MSSHPVETLVEPVFGRRMPSYSQNVAPAGLSQPQSMPSFMGKPYSGAYFSFRPSGKDISAFPLVERQSPVTHISGPDRPHIYRKDSRSDESHPGYANSRPKQGFTLYTKSPVPCSPQNTASVIVRKGHGGADTVSTDRPVYLAVPQPVYRHSPCCSDLCCVMGHGSPSLPNRVYDHNRPSESPLHQRRGPTEPVAVFSPGRTRTLPAVVDQNYSPTKEKEVSHSLQCSPRAYPGLYPSQTAYEPVIYHNTSPISKYGQAVQHPFFYYPSASMEVDKRTESQHKGYMHKEDVSVVLKHTMQPPGDHYMAGASLHRDISLPRREAMPNPAFLPGFEYPGYIVPSLNVNTSPLHSHRLPRTVHSEFTNTSPKLVHRPVATLGNSYRDKPTQHTEHSFPSVHVEQTSPSTCIRKSVSTASSTQTQNRYGPPKSSLYVEPQGGPLHGALHPIHAPPHLGIDVRHSKHHAYHPLHYPKPLQTSPTRTVITSNSNPQKILYCPPLPAGTNRTPNLQSSYVHKGTLKRSLSSPIKIHDDDDDVFVVESDSTKRQKTEQDVKSSEISPPMPVINNVFSLAPYQAYLQMSKLLLRNRLQGHVPYSSDPRRSEQSHEHVKPPFAMFNVKEVRQETNHIKRLHECSEPVSFCRNDFPNVIVAKRDEKLGRTQQQTVLKDTETSPLKVKIKQECPDELPNTCASLSKSELSPAKPNADFKICKKESVDRTDQSSCSEISESPEQLHIIKKEPEEIELPDTLEIKKCEFTKDKNRSPEGTPTRSSPLQPDARVSFHNIPPQCLKLSTYNIILPEGHLMRSVQKPASEIQNTKSTETQRKSPEPEKTPPPPPVPYIPLQMPVRKHFFELHQSLVKLVSKSVAATSEDTLRAWLSKMELSHVASSKNQKVSCLFGSKGRNSCLNEEMMSSLHQVYQRLNEYSAQERCPFPFVMRTGDIFLPMLVVKEVLFPLVPGGLIDQALQEHRVELRPTTLSEEKALIQMHKRACSSRLRRLMSFKHLPGVYADVVNLLYYTCVCKQLESTSCDVQSSVQD</sequence>
<reference evidence="3" key="1">
    <citation type="submission" date="2024-04" db="EMBL/GenBank/DDBJ databases">
        <title>Salinicola lusitanus LLJ914,a marine bacterium isolated from the Okinawa Trough.</title>
        <authorList>
            <person name="Li J."/>
        </authorList>
    </citation>
    <scope>NUCLEOTIDE SEQUENCE [LARGE SCALE GENOMIC DNA]</scope>
</reference>
<feature type="region of interest" description="Disordered" evidence="1">
    <location>
        <begin position="179"/>
        <end position="198"/>
    </location>
</feature>
<dbReference type="PANTHER" id="PTHR28422">
    <property type="entry name" value="SIMILAR TO HUMAN CHROMOSOME 15 OPEN READING FRAME 39"/>
    <property type="match status" value="1"/>
</dbReference>
<keyword evidence="3" id="KW-1185">Reference proteome</keyword>
<evidence type="ECO:0000313" key="2">
    <source>
        <dbReference type="EMBL" id="KAK7891241.1"/>
    </source>
</evidence>
<feature type="region of interest" description="Disordered" evidence="1">
    <location>
        <begin position="807"/>
        <end position="838"/>
    </location>
</feature>
<dbReference type="Pfam" id="PF17663">
    <property type="entry name" value="DUF5525"/>
    <property type="match status" value="1"/>
</dbReference>
<feature type="compositionally biased region" description="Basic and acidic residues" evidence="1">
    <location>
        <begin position="75"/>
        <end position="92"/>
    </location>
</feature>
<feature type="compositionally biased region" description="Basic and acidic residues" evidence="1">
    <location>
        <begin position="821"/>
        <end position="831"/>
    </location>
</feature>
<comment type="caution">
    <text evidence="2">The sequence shown here is derived from an EMBL/GenBank/DDBJ whole genome shotgun (WGS) entry which is preliminary data.</text>
</comment>
<feature type="region of interest" description="Disordered" evidence="1">
    <location>
        <begin position="754"/>
        <end position="779"/>
    </location>
</feature>
<protein>
    <submittedName>
        <fullName evidence="2">Uncharacterized protein</fullName>
    </submittedName>
</protein>
<evidence type="ECO:0000256" key="1">
    <source>
        <dbReference type="SAM" id="MobiDB-lite"/>
    </source>
</evidence>
<feature type="compositionally biased region" description="Polar residues" evidence="1">
    <location>
        <begin position="763"/>
        <end position="773"/>
    </location>
</feature>
<proteinExistence type="predicted"/>
<evidence type="ECO:0000313" key="3">
    <source>
        <dbReference type="Proteomes" id="UP001460270"/>
    </source>
</evidence>
<dbReference type="InterPro" id="IPR037656">
    <property type="entry name" value="DUF5525"/>
</dbReference>
<name>A0AAW0N6P0_9GOBI</name>
<dbReference type="Proteomes" id="UP001460270">
    <property type="component" value="Unassembled WGS sequence"/>
</dbReference>
<accession>A0AAW0N6P0</accession>
<gene>
    <name evidence="2" type="ORF">WMY93_023204</name>
</gene>
<dbReference type="PANTHER" id="PTHR28422:SF1">
    <property type="entry name" value="SIMILAR TO HUMAN CHROMOSOME 15 OPEN READING FRAME 39"/>
    <property type="match status" value="1"/>
</dbReference>
<dbReference type="EMBL" id="JBBPFD010000017">
    <property type="protein sequence ID" value="KAK7891241.1"/>
    <property type="molecule type" value="Genomic_DNA"/>
</dbReference>
<dbReference type="AlphaFoldDB" id="A0AAW0N6P0"/>
<feature type="region of interest" description="Disordered" evidence="1">
    <location>
        <begin position="69"/>
        <end position="102"/>
    </location>
</feature>